<dbReference type="Pfam" id="PF00350">
    <property type="entry name" value="Dynamin_N"/>
    <property type="match status" value="2"/>
</dbReference>
<dbReference type="OrthoDB" id="5477114at2"/>
<evidence type="ECO:0000313" key="9">
    <source>
        <dbReference type="Proteomes" id="UP000198853"/>
    </source>
</evidence>
<evidence type="ECO:0000256" key="1">
    <source>
        <dbReference type="ARBA" id="ARBA00004370"/>
    </source>
</evidence>
<dbReference type="GO" id="GO:0008053">
    <property type="term" value="P:mitochondrial fusion"/>
    <property type="evidence" value="ECO:0007669"/>
    <property type="project" value="TreeGrafter"/>
</dbReference>
<dbReference type="SUPFAM" id="SSF52540">
    <property type="entry name" value="P-loop containing nucleoside triphosphate hydrolases"/>
    <property type="match status" value="2"/>
</dbReference>
<evidence type="ECO:0000256" key="4">
    <source>
        <dbReference type="ARBA" id="ARBA00023134"/>
    </source>
</evidence>
<comment type="subcellular location">
    <subcellularLocation>
        <location evidence="1">Membrane</location>
    </subcellularLocation>
</comment>
<evidence type="ECO:0000256" key="6">
    <source>
        <dbReference type="SAM" id="Coils"/>
    </source>
</evidence>
<gene>
    <name evidence="8" type="ORF">SAMN04488123_101118</name>
</gene>
<evidence type="ECO:0000259" key="7">
    <source>
        <dbReference type="Pfam" id="PF00350"/>
    </source>
</evidence>
<dbReference type="InterPro" id="IPR005225">
    <property type="entry name" value="Small_GTP-bd"/>
</dbReference>
<dbReference type="CDD" id="cd09912">
    <property type="entry name" value="DLP_2"/>
    <property type="match status" value="1"/>
</dbReference>
<feature type="coiled-coil region" evidence="6">
    <location>
        <begin position="1074"/>
        <end position="1101"/>
    </location>
</feature>
<dbReference type="GO" id="GO:0003924">
    <property type="term" value="F:GTPase activity"/>
    <property type="evidence" value="ECO:0007669"/>
    <property type="project" value="InterPro"/>
</dbReference>
<dbReference type="PANTHER" id="PTHR10465">
    <property type="entry name" value="TRANSMEMBRANE GTPASE FZO1"/>
    <property type="match status" value="1"/>
</dbReference>
<accession>A0A1G8JAA1</accession>
<dbReference type="PANTHER" id="PTHR10465:SF0">
    <property type="entry name" value="SARCALUMENIN"/>
    <property type="match status" value="1"/>
</dbReference>
<dbReference type="RefSeq" id="WP_090395611.1">
    <property type="nucleotide sequence ID" value="NZ_FNEN01000001.1"/>
</dbReference>
<organism evidence="8 9">
    <name type="scientific">Natribacillus halophilus</name>
    <dbReference type="NCBI Taxonomy" id="549003"/>
    <lineage>
        <taxon>Bacteria</taxon>
        <taxon>Bacillati</taxon>
        <taxon>Bacillota</taxon>
        <taxon>Bacilli</taxon>
        <taxon>Bacillales</taxon>
        <taxon>Bacillaceae</taxon>
        <taxon>Natribacillus</taxon>
    </lineage>
</organism>
<dbReference type="Gene3D" id="3.40.50.300">
    <property type="entry name" value="P-loop containing nucleotide triphosphate hydrolases"/>
    <property type="match status" value="2"/>
</dbReference>
<keyword evidence="6" id="KW-0175">Coiled coil</keyword>
<evidence type="ECO:0000313" key="8">
    <source>
        <dbReference type="EMBL" id="SDI28003.1"/>
    </source>
</evidence>
<sequence length="1120" mass="127598">MPIETLNPVKELKRQLPFGEAERARLEKLEAKIAHDSPYSVIVGGHFSAGKSTLLNELLGAELLPASPIPTTANIMTVVSGAPGLTAFTNDGEERSFSGHIPWDELQSFALDGKGIHEIKLSLPLPFLPAGVTLADTPGVDSTDETHGKYTGAELLTTDAVIYVTDYNHVRSETNLRFLRQMQRENKPVVLVVNQIDKHDEEELPFSIFAHGLRDMLYRFGIEPAGLYFTSCHKLDHPYNELTNWISDMRSWLYHGETLRDHSEARMVHSAATALRERLYIDREQGEKALEETLHARGYSKADHQQLLQTRERLRRLDTEKWEAEENLRNRLHEFFKQTYLFPHELTELAKTWVESLKPSFKIGMFTSAKKKEKEQERRETALIEALKKRWETEVCLYLREQLKKQPLSATLNRQVQTAIQEMPFPAAEPGWLRSFITDGEKNNQYIYQLTSQWNHALLQSVKKTMEPLQADILADFEQQTERERAELAERVNHLSEIADIEADNESALYTLDEEIDRVNAYLETTGGDRRLEEMMADCMTHSPRLAGVEIDIEVSEREESMPTQPEMPPLPAQPVLEASDRIDRQALEETLRAYTDQPYAETRRQQLLAAIEKRKHDAYTLVMAGAFSSGKSTFINALIEAEIMPVSPHPLTASFTIVRAPEGRHRHGDVSIRLKSAAVLDAEIQAVAYECGYAFDLSRLKRAEGLSLMKTDTLKEKQHLEYLRALQTAVKKEQYSYGKTYDMTLEQWQTIAAKEDHACLIETSTVYFQSEMTGMGWSFVDTPGVQSVNERHTRMAMEKIAQADAFIYLTYYHHAFSYADQAFIRQVTNVREPEYMVINAADLAKDEREAAHVSNYVDTQVKQAGCKETQTMTLSSKRALSSDGDQGFSDLLYLLQNVTVPSLQVKTSRDIETRTEQLIAELTTATDSPPEQEKESVTQMDTLTVDDSDVEVWEAYAGRRMLLALDDAFTATVHVGAVNGKDKAERHKQLKDALTEFLYQCEEQWQKEMDAFTRHIRESLREQAGSESFHDMNPDVAFNLSLSSLEPLVKIKKLDAFKAEVFSLLDDHVQKRIAAAGNEMRKIKEERLELIRERKEARAVQPDIAVIKKEIEALKTADK</sequence>
<keyword evidence="4" id="KW-0342">GTP-binding</keyword>
<dbReference type="AlphaFoldDB" id="A0A1G8JAA1"/>
<dbReference type="GO" id="GO:0005525">
    <property type="term" value="F:GTP binding"/>
    <property type="evidence" value="ECO:0007669"/>
    <property type="project" value="UniProtKB-KW"/>
</dbReference>
<keyword evidence="2" id="KW-0547">Nucleotide-binding</keyword>
<keyword evidence="9" id="KW-1185">Reference proteome</keyword>
<keyword evidence="3" id="KW-0378">Hydrolase</keyword>
<dbReference type="GO" id="GO:0016020">
    <property type="term" value="C:membrane"/>
    <property type="evidence" value="ECO:0007669"/>
    <property type="project" value="UniProtKB-SubCell"/>
</dbReference>
<evidence type="ECO:0000256" key="3">
    <source>
        <dbReference type="ARBA" id="ARBA00022801"/>
    </source>
</evidence>
<dbReference type="InterPro" id="IPR027417">
    <property type="entry name" value="P-loop_NTPase"/>
</dbReference>
<evidence type="ECO:0000256" key="5">
    <source>
        <dbReference type="ARBA" id="ARBA00023136"/>
    </source>
</evidence>
<name>A0A1G8JAA1_9BACI</name>
<dbReference type="NCBIfam" id="TIGR00231">
    <property type="entry name" value="small_GTP"/>
    <property type="match status" value="1"/>
</dbReference>
<evidence type="ECO:0000256" key="2">
    <source>
        <dbReference type="ARBA" id="ARBA00022741"/>
    </source>
</evidence>
<feature type="domain" description="Dynamin N-terminal" evidence="7">
    <location>
        <begin position="623"/>
        <end position="841"/>
    </location>
</feature>
<feature type="domain" description="Dynamin N-terminal" evidence="7">
    <location>
        <begin position="41"/>
        <end position="196"/>
    </location>
</feature>
<protein>
    <submittedName>
        <fullName evidence="8">Small GTP-binding protein domain-containing protein</fullName>
    </submittedName>
</protein>
<keyword evidence="5" id="KW-0472">Membrane</keyword>
<dbReference type="InterPro" id="IPR027094">
    <property type="entry name" value="Mitofusin_fam"/>
</dbReference>
<dbReference type="InterPro" id="IPR045063">
    <property type="entry name" value="Dynamin_N"/>
</dbReference>
<dbReference type="Proteomes" id="UP000198853">
    <property type="component" value="Unassembled WGS sequence"/>
</dbReference>
<dbReference type="EMBL" id="FNEN01000001">
    <property type="protein sequence ID" value="SDI28003.1"/>
    <property type="molecule type" value="Genomic_DNA"/>
</dbReference>
<reference evidence="8 9" key="1">
    <citation type="submission" date="2016-10" db="EMBL/GenBank/DDBJ databases">
        <authorList>
            <person name="de Groot N.N."/>
        </authorList>
    </citation>
    <scope>NUCLEOTIDE SEQUENCE [LARGE SCALE GENOMIC DNA]</scope>
    <source>
        <strain evidence="8 9">DSM 21771</strain>
    </source>
</reference>
<proteinExistence type="predicted"/>